<evidence type="ECO:0008006" key="11">
    <source>
        <dbReference type="Google" id="ProtNLM"/>
    </source>
</evidence>
<dbReference type="Gene3D" id="3.30.40.10">
    <property type="entry name" value="Zinc/RING finger domain, C3HC4 (zinc finger)"/>
    <property type="match status" value="1"/>
</dbReference>
<keyword evidence="2" id="KW-0863">Zinc-finger</keyword>
<keyword evidence="5" id="KW-0472">Membrane</keyword>
<dbReference type="PANTHER" id="PTHR11243:SF23">
    <property type="entry name" value="LD06925P"/>
    <property type="match status" value="1"/>
</dbReference>
<keyword evidence="1" id="KW-0479">Metal-binding</keyword>
<sequence>MAAGTSSVLDWLKGLKLDSYHDAFVDAGFDTLDKVAMISSEDLDRMNITLQGHRNRILRHVPKQPAELDDILDGLSSLVDDMTMQVDTEAAPSHLDGTDANDLDDILADLYSFSQDDSGQPKIPAPYHAPATENEGEAGANTEGSTAEAIPAAKTTTPSAVEAAAPAPSADVERPVIVSTTANFESSAAVSQHLDHFSKRLSSMGQISTVDLENMMKEEKIRIAMSKLAAAQMQKNIIHVFMEDATKKTICVDATETAFEVCRKTVVKNRLPDDPFWTLVEVAPELALERFIEDHERKYFPASFVKETQETKDASKLTERAKRILFQHKLNAPQEYFSSTARLPDVKGWVQCREGKKWKKRFLLLRASGVYYSSKGESEASKDLVALVKFHECILCHGQSEFAKQVKAPSDFNLIFRPNIRKRLPELTDLIVLNFHTESDMLPWEAGARLAIHGNKLKQGFDDTARKFTELAHLGATPSSLASQLRQVPSQKSNDPALIQKWRSQRASKRNPNMSAATGVEFDDEADVDDAGLLGQAADSMAGADPNGLNSGCLHTEDFACLCVVRAGPGASAPTPVHKRFPIANVPLSVSLSLTCGSLQYVHTDCLLRWIDEKQASCQRRHTVRCPQCKTPFIVSVENRSLFVKIGDAFRDIAAELSPIVSVLSTGLCFWAGLACYGALVYRTTTKRTIASLIARHHPMTLISLLPLIPCSLVATNLAASLSYQVRIDHDGSLRIQVHTEEDEDALAEEDEVNAALAAWNDPGDAMHAAEAGMEARAAANPLFHDEEDDGDDGFLPEEDDENDDEARRLLEEHEQLEQPALRPRTAYPQLVMASTVGDLCFSAFIPKTFDRVVLGGLVYQASTSALRSMYTHYKQQEHAHRRIHNFHGAEPSINGP</sequence>
<dbReference type="STRING" id="81824.A9UQW5"/>
<dbReference type="InterPro" id="IPR011016">
    <property type="entry name" value="Znf_RING-CH"/>
</dbReference>
<dbReference type="PROSITE" id="PS50105">
    <property type="entry name" value="SAM_DOMAIN"/>
    <property type="match status" value="1"/>
</dbReference>
<evidence type="ECO:0000259" key="6">
    <source>
        <dbReference type="PROSITE" id="PS50003"/>
    </source>
</evidence>
<reference evidence="9 10" key="1">
    <citation type="journal article" date="2008" name="Nature">
        <title>The genome of the choanoflagellate Monosiga brevicollis and the origin of metazoans.</title>
        <authorList>
            <consortium name="JGI Sequencing"/>
            <person name="King N."/>
            <person name="Westbrook M.J."/>
            <person name="Young S.L."/>
            <person name="Kuo A."/>
            <person name="Abedin M."/>
            <person name="Chapman J."/>
            <person name="Fairclough S."/>
            <person name="Hellsten U."/>
            <person name="Isogai Y."/>
            <person name="Letunic I."/>
            <person name="Marr M."/>
            <person name="Pincus D."/>
            <person name="Putnam N."/>
            <person name="Rokas A."/>
            <person name="Wright K.J."/>
            <person name="Zuzow R."/>
            <person name="Dirks W."/>
            <person name="Good M."/>
            <person name="Goodstein D."/>
            <person name="Lemons D."/>
            <person name="Li W."/>
            <person name="Lyons J.B."/>
            <person name="Morris A."/>
            <person name="Nichols S."/>
            <person name="Richter D.J."/>
            <person name="Salamov A."/>
            <person name="Bork P."/>
            <person name="Lim W.A."/>
            <person name="Manning G."/>
            <person name="Miller W.T."/>
            <person name="McGinnis W."/>
            <person name="Shapiro H."/>
            <person name="Tjian R."/>
            <person name="Grigoriev I.V."/>
            <person name="Rokhsar D."/>
        </authorList>
    </citation>
    <scope>NUCLEOTIDE SEQUENCE [LARGE SCALE GENOMIC DNA]</scope>
    <source>
        <strain evidence="10">MX1 / ATCC 50154</strain>
    </source>
</reference>
<evidence type="ECO:0000259" key="7">
    <source>
        <dbReference type="PROSITE" id="PS50105"/>
    </source>
</evidence>
<dbReference type="eggNOG" id="KOG0196">
    <property type="taxonomic scope" value="Eukaryota"/>
</dbReference>
<dbReference type="eggNOG" id="KOG3751">
    <property type="taxonomic scope" value="Eukaryota"/>
</dbReference>
<feature type="compositionally biased region" description="Low complexity" evidence="4">
    <location>
        <begin position="131"/>
        <end position="145"/>
    </location>
</feature>
<dbReference type="GO" id="GO:0007165">
    <property type="term" value="P:signal transduction"/>
    <property type="evidence" value="ECO:0007669"/>
    <property type="project" value="InterPro"/>
</dbReference>
<evidence type="ECO:0000313" key="9">
    <source>
        <dbReference type="EMBL" id="EDQ92670.1"/>
    </source>
</evidence>
<dbReference type="EMBL" id="CH991543">
    <property type="protein sequence ID" value="EDQ92670.1"/>
    <property type="molecule type" value="Genomic_DNA"/>
</dbReference>
<dbReference type="eggNOG" id="KOG3053">
    <property type="taxonomic scope" value="Eukaryota"/>
</dbReference>
<dbReference type="KEGG" id="mbr:MONBRDRAFT_31043"/>
<proteinExistence type="predicted"/>
<dbReference type="PROSITE" id="PS50003">
    <property type="entry name" value="PH_DOMAIN"/>
    <property type="match status" value="1"/>
</dbReference>
<protein>
    <recommendedName>
        <fullName evidence="11">SAM domain-containing protein</fullName>
    </recommendedName>
</protein>
<dbReference type="SMART" id="SM00744">
    <property type="entry name" value="RINGv"/>
    <property type="match status" value="1"/>
</dbReference>
<accession>A9UQW5</accession>
<dbReference type="SUPFAM" id="SSF54236">
    <property type="entry name" value="Ubiquitin-like"/>
    <property type="match status" value="1"/>
</dbReference>
<dbReference type="InterPro" id="IPR029071">
    <property type="entry name" value="Ubiquitin-like_domsf"/>
</dbReference>
<dbReference type="Pfam" id="PF21989">
    <property type="entry name" value="RA_2"/>
    <property type="match status" value="1"/>
</dbReference>
<dbReference type="InterPro" id="IPR011993">
    <property type="entry name" value="PH-like_dom_sf"/>
</dbReference>
<evidence type="ECO:0000256" key="1">
    <source>
        <dbReference type="ARBA" id="ARBA00022723"/>
    </source>
</evidence>
<dbReference type="GO" id="GO:0008270">
    <property type="term" value="F:zinc ion binding"/>
    <property type="evidence" value="ECO:0007669"/>
    <property type="project" value="UniProtKB-KW"/>
</dbReference>
<evidence type="ECO:0000256" key="2">
    <source>
        <dbReference type="ARBA" id="ARBA00022771"/>
    </source>
</evidence>
<dbReference type="Proteomes" id="UP000001357">
    <property type="component" value="Unassembled WGS sequence"/>
</dbReference>
<dbReference type="SUPFAM" id="SSF47769">
    <property type="entry name" value="SAM/Pointed domain"/>
    <property type="match status" value="1"/>
</dbReference>
<feature type="region of interest" description="Disordered" evidence="4">
    <location>
        <begin position="114"/>
        <end position="145"/>
    </location>
</feature>
<keyword evidence="3" id="KW-0862">Zinc</keyword>
<keyword evidence="10" id="KW-1185">Reference proteome</keyword>
<dbReference type="SUPFAM" id="SSF57850">
    <property type="entry name" value="RING/U-box"/>
    <property type="match status" value="1"/>
</dbReference>
<dbReference type="AlphaFoldDB" id="A9UQW5"/>
<dbReference type="InterPro" id="IPR013761">
    <property type="entry name" value="SAM/pointed_sf"/>
</dbReference>
<feature type="region of interest" description="Disordered" evidence="4">
    <location>
        <begin position="784"/>
        <end position="807"/>
    </location>
</feature>
<feature type="domain" description="PH" evidence="6">
    <location>
        <begin position="343"/>
        <end position="453"/>
    </location>
</feature>
<dbReference type="Gene3D" id="1.10.150.50">
    <property type="entry name" value="Transcription Factor, Ets-1"/>
    <property type="match status" value="1"/>
</dbReference>
<dbReference type="InterPro" id="IPR039664">
    <property type="entry name" value="GRB/APBB1IP"/>
</dbReference>
<name>A9UQW5_MONBE</name>
<dbReference type="PANTHER" id="PTHR11243">
    <property type="entry name" value="GROWTH FACTOR RECEPTOR-BOUND PROTEIN"/>
    <property type="match status" value="1"/>
</dbReference>
<evidence type="ECO:0000259" key="8">
    <source>
        <dbReference type="PROSITE" id="PS50200"/>
    </source>
</evidence>
<dbReference type="PROSITE" id="PS50200">
    <property type="entry name" value="RA"/>
    <property type="match status" value="1"/>
</dbReference>
<dbReference type="InterPro" id="IPR013083">
    <property type="entry name" value="Znf_RING/FYVE/PHD"/>
</dbReference>
<evidence type="ECO:0000256" key="4">
    <source>
        <dbReference type="SAM" id="MobiDB-lite"/>
    </source>
</evidence>
<evidence type="ECO:0000256" key="5">
    <source>
        <dbReference type="SAM" id="Phobius"/>
    </source>
</evidence>
<dbReference type="InterPro" id="IPR000159">
    <property type="entry name" value="RA_dom"/>
</dbReference>
<dbReference type="CDD" id="cd01259">
    <property type="entry name" value="PH_APBB1IP"/>
    <property type="match status" value="1"/>
</dbReference>
<feature type="compositionally biased region" description="Acidic residues" evidence="4">
    <location>
        <begin position="786"/>
        <end position="805"/>
    </location>
</feature>
<dbReference type="Gene3D" id="2.30.29.30">
    <property type="entry name" value="Pleckstrin-homology domain (PH domain)/Phosphotyrosine-binding domain (PTB)"/>
    <property type="match status" value="1"/>
</dbReference>
<feature type="domain" description="Ras-associating" evidence="8">
    <location>
        <begin position="234"/>
        <end position="297"/>
    </location>
</feature>
<dbReference type="InParanoid" id="A9UQW5"/>
<organism evidence="9 10">
    <name type="scientific">Monosiga brevicollis</name>
    <name type="common">Choanoflagellate</name>
    <dbReference type="NCBI Taxonomy" id="81824"/>
    <lineage>
        <taxon>Eukaryota</taxon>
        <taxon>Choanoflagellata</taxon>
        <taxon>Craspedida</taxon>
        <taxon>Salpingoecidae</taxon>
        <taxon>Monosiga</taxon>
    </lineage>
</organism>
<dbReference type="InterPro" id="IPR001660">
    <property type="entry name" value="SAM"/>
</dbReference>
<dbReference type="InterPro" id="IPR039665">
    <property type="entry name" value="PH_APBB1IP"/>
</dbReference>
<dbReference type="SMART" id="SM00454">
    <property type="entry name" value="SAM"/>
    <property type="match status" value="1"/>
</dbReference>
<feature type="transmembrane region" description="Helical" evidence="5">
    <location>
        <begin position="660"/>
        <end position="682"/>
    </location>
</feature>
<feature type="transmembrane region" description="Helical" evidence="5">
    <location>
        <begin position="702"/>
        <end position="724"/>
    </location>
</feature>
<dbReference type="RefSeq" id="XP_001742432.1">
    <property type="nucleotide sequence ID" value="XM_001742380.1"/>
</dbReference>
<dbReference type="Pfam" id="PF00536">
    <property type="entry name" value="SAM_1"/>
    <property type="match status" value="1"/>
</dbReference>
<keyword evidence="5" id="KW-0812">Transmembrane</keyword>
<keyword evidence="5" id="KW-1133">Transmembrane helix</keyword>
<dbReference type="InterPro" id="IPR001849">
    <property type="entry name" value="PH_domain"/>
</dbReference>
<dbReference type="GeneID" id="5887816"/>
<evidence type="ECO:0000313" key="10">
    <source>
        <dbReference type="Proteomes" id="UP000001357"/>
    </source>
</evidence>
<evidence type="ECO:0000256" key="3">
    <source>
        <dbReference type="ARBA" id="ARBA00022833"/>
    </source>
</evidence>
<gene>
    <name evidence="9" type="ORF">MONBRDRAFT_31043</name>
</gene>
<feature type="domain" description="SAM" evidence="7">
    <location>
        <begin position="3"/>
        <end position="61"/>
    </location>
</feature>